<accession>A0A823IUD3</accession>
<dbReference type="PROSITE" id="PS50076">
    <property type="entry name" value="DNAJ_2"/>
    <property type="match status" value="1"/>
</dbReference>
<dbReference type="AlphaFoldDB" id="A0A823IUD3"/>
<keyword evidence="1" id="KW-0235">DNA replication</keyword>
<dbReference type="RefSeq" id="WP_070034392.1">
    <property type="nucleotide sequence ID" value="NZ_CP090057.1"/>
</dbReference>
<keyword evidence="3" id="KW-1133">Transmembrane helix</keyword>
<dbReference type="InterPro" id="IPR036869">
    <property type="entry name" value="J_dom_sf"/>
</dbReference>
<dbReference type="GO" id="GO:0006260">
    <property type="term" value="P:DNA replication"/>
    <property type="evidence" value="ECO:0007669"/>
    <property type="project" value="UniProtKB-KW"/>
</dbReference>
<evidence type="ECO:0000256" key="3">
    <source>
        <dbReference type="SAM" id="Phobius"/>
    </source>
</evidence>
<dbReference type="SUPFAM" id="SSF46565">
    <property type="entry name" value="Chaperone J-domain"/>
    <property type="match status" value="1"/>
</dbReference>
<gene>
    <name evidence="5" type="ORF">CW895_03660</name>
</gene>
<evidence type="ECO:0000313" key="5">
    <source>
        <dbReference type="EMBL" id="EAG9352922.1"/>
    </source>
</evidence>
<reference evidence="5 6" key="1">
    <citation type="submission" date="2019-04" db="EMBL/GenBank/DDBJ databases">
        <authorList>
            <consortium name="GenomeTrakr network: Whole genome sequencing for foodborne pathogen traceback"/>
        </authorList>
    </citation>
    <scope>NUCLEOTIDE SEQUENCE [LARGE SCALE GENOMIC DNA]</scope>
    <source>
        <strain evidence="5 6">CFSAN072502</strain>
    </source>
</reference>
<feature type="transmembrane region" description="Helical" evidence="3">
    <location>
        <begin position="400"/>
        <end position="421"/>
    </location>
</feature>
<dbReference type="InterPro" id="IPR001623">
    <property type="entry name" value="DnaJ_domain"/>
</dbReference>
<evidence type="ECO:0000313" key="6">
    <source>
        <dbReference type="Proteomes" id="UP000524387"/>
    </source>
</evidence>
<name>A0A823IUD3_LISMN</name>
<keyword evidence="2" id="KW-0346">Stress response</keyword>
<evidence type="ECO:0000259" key="4">
    <source>
        <dbReference type="PROSITE" id="PS50076"/>
    </source>
</evidence>
<dbReference type="Proteomes" id="UP000524387">
    <property type="component" value="Unassembled WGS sequence"/>
</dbReference>
<keyword evidence="3" id="KW-0812">Transmembrane</keyword>
<protein>
    <submittedName>
        <fullName evidence="5">Molecular chaperone DnaJ</fullName>
    </submittedName>
</protein>
<sequence>MTVWEILKIEKTTDKRAIKRAYAKALKYTHPDDDPVAFQKLKESFDIALKYQEFDWDIDDFEPIVYTVSADEQTAESPQWELEPPEIEEKQPSFIEQVNVVFANFNERINIEVWRDLFQKDSLFSLDGYDSEKAYIANFISENAMFLPKEVIKLAFELYSLDEIVLNSFNERLAIKLRNAKNLPPFSFEALQNLDEELRNTFIMTRYAAYTCLERRGIESYIKRAKVIFASDPDLELIDIISSTGKLNQATILKRINQFIEKNPENPTARMYRLFLNQKMKNPINIEDLEYALLDTYFSVPKENELFDDIIFHVDKNKLLGFIYFDLKKYPIAYSYLIKATDTSMKSVRDRIAFCLKLDLKREKETTKNKLRIKDIWTELSFYSIFTYELLVLKTQKKKVIGILFSLARLAILLMLFTGIFADDLDFWRGFWVLFFSITIGVHLLFRKNVWVKYRDENREEYYRSKFANIK</sequence>
<keyword evidence="3" id="KW-0472">Membrane</keyword>
<dbReference type="Gene3D" id="1.10.287.110">
    <property type="entry name" value="DnaJ domain"/>
    <property type="match status" value="1"/>
</dbReference>
<feature type="transmembrane region" description="Helical" evidence="3">
    <location>
        <begin position="376"/>
        <end position="393"/>
    </location>
</feature>
<feature type="domain" description="J" evidence="4">
    <location>
        <begin position="2"/>
        <end position="62"/>
    </location>
</feature>
<feature type="transmembrane region" description="Helical" evidence="3">
    <location>
        <begin position="427"/>
        <end position="446"/>
    </location>
</feature>
<dbReference type="EMBL" id="AABEKN010000001">
    <property type="protein sequence ID" value="EAG9352922.1"/>
    <property type="molecule type" value="Genomic_DNA"/>
</dbReference>
<organism evidence="5 6">
    <name type="scientific">Listeria monocytogenes</name>
    <dbReference type="NCBI Taxonomy" id="1639"/>
    <lineage>
        <taxon>Bacteria</taxon>
        <taxon>Bacillati</taxon>
        <taxon>Bacillota</taxon>
        <taxon>Bacilli</taxon>
        <taxon>Bacillales</taxon>
        <taxon>Listeriaceae</taxon>
        <taxon>Listeria</taxon>
    </lineage>
</organism>
<comment type="caution">
    <text evidence="5">The sequence shown here is derived from an EMBL/GenBank/DDBJ whole genome shotgun (WGS) entry which is preliminary data.</text>
</comment>
<proteinExistence type="predicted"/>
<evidence type="ECO:0000256" key="1">
    <source>
        <dbReference type="ARBA" id="ARBA00022705"/>
    </source>
</evidence>
<evidence type="ECO:0000256" key="2">
    <source>
        <dbReference type="ARBA" id="ARBA00023016"/>
    </source>
</evidence>